<dbReference type="HOGENOM" id="CLU_2002452_0_0_10"/>
<sequence length="124" mass="13686">MISLLATQSRDVTLVENQSTIAKVLRSMAKLTATEMLTMTGGLKPYISKAEAYKMYGRGKVDKWISDGHLSISQDEVGTSSKMRINRGEIEALAEADDLLSYQIEKDNESRAKEKIAKSGKRSA</sequence>
<comment type="caution">
    <text evidence="1">The sequence shown here is derived from an EMBL/GenBank/DDBJ whole genome shotgun (WGS) entry which is preliminary data.</text>
</comment>
<dbReference type="GeneID" id="95428002"/>
<dbReference type="Proteomes" id="UP000006258">
    <property type="component" value="Unassembled WGS sequence"/>
</dbReference>
<dbReference type="STRING" id="525373.HMPREF0766_12395"/>
<reference evidence="1" key="1">
    <citation type="submission" date="2010-07" db="EMBL/GenBank/DDBJ databases">
        <authorList>
            <person name="Muzny D."/>
            <person name="Qin X."/>
            <person name="Buhay C."/>
            <person name="Dugan-Rocha S."/>
            <person name="Ding Y."/>
            <person name="Chen G."/>
            <person name="Hawes A."/>
            <person name="Holder M."/>
            <person name="Jhangiani S."/>
            <person name="Johnson A."/>
            <person name="Khan Z."/>
            <person name="Li Z."/>
            <person name="Liu W."/>
            <person name="Liu X."/>
            <person name="Perez L."/>
            <person name="Shen H."/>
            <person name="Wang Q."/>
            <person name="Watt J."/>
            <person name="Xi L."/>
            <person name="Xin Y."/>
            <person name="Zhou J."/>
            <person name="Deng J."/>
            <person name="Jiang H."/>
            <person name="Liu Y."/>
            <person name="Qu J."/>
            <person name="Song X.-Z."/>
            <person name="Zhang L."/>
            <person name="Villasana D."/>
            <person name="Johnson A."/>
            <person name="Liu J."/>
            <person name="Liyanage D."/>
            <person name="Lorensuhewa L."/>
            <person name="Robinson T."/>
            <person name="Song A."/>
            <person name="Song B.-B."/>
            <person name="Dinh H."/>
            <person name="Thornton R."/>
            <person name="Coyle M."/>
            <person name="Francisco L."/>
            <person name="Jackson L."/>
            <person name="Javaid M."/>
            <person name="Korchina V."/>
            <person name="Kovar C."/>
            <person name="Mata R."/>
            <person name="Mathew T."/>
            <person name="Ngo R."/>
            <person name="Nguyen L."/>
            <person name="Nguyen N."/>
            <person name="Okwuonu G."/>
            <person name="Ongeri F."/>
            <person name="Pham C."/>
            <person name="Simmons D."/>
            <person name="Wilczek-Boney K."/>
            <person name="Hale W."/>
            <person name="Jakkamsetti A."/>
            <person name="Pham P."/>
            <person name="Ruth R."/>
            <person name="San Lucas F."/>
            <person name="Warren J."/>
            <person name="Zhang J."/>
            <person name="Zhao Z."/>
            <person name="Zhou C."/>
            <person name="Zhu D."/>
            <person name="Lee S."/>
            <person name="Bess C."/>
            <person name="Blankenburg K."/>
            <person name="Forbes L."/>
            <person name="Fu Q."/>
            <person name="Gubbala S."/>
            <person name="Hirani K."/>
            <person name="Jayaseelan J.C."/>
            <person name="Lara F."/>
            <person name="Munidasa M."/>
            <person name="Palculict T."/>
            <person name="Patil S."/>
            <person name="Pu L.-L."/>
            <person name="Saada N."/>
            <person name="Tang L."/>
            <person name="Weissenberger G."/>
            <person name="Zhu Y."/>
            <person name="Hemphill L."/>
            <person name="Shang Y."/>
            <person name="Youmans B."/>
            <person name="Ayvaz T."/>
            <person name="Ross M."/>
            <person name="Santibanez J."/>
            <person name="Aqrawi P."/>
            <person name="Gross S."/>
            <person name="Joshi V."/>
            <person name="Fowler G."/>
            <person name="Nazareth L."/>
            <person name="Reid J."/>
            <person name="Worley K."/>
            <person name="Petrosino J."/>
            <person name="Highlander S."/>
            <person name="Gibbs R."/>
        </authorList>
    </citation>
    <scope>NUCLEOTIDE SEQUENCE [LARGE SCALE GENOMIC DNA]</scope>
    <source>
        <strain evidence="1">ATCC 33861</strain>
    </source>
</reference>
<proteinExistence type="predicted"/>
<gene>
    <name evidence="1" type="ORF">HMPREF0766_12395</name>
</gene>
<evidence type="ECO:0000313" key="2">
    <source>
        <dbReference type="Proteomes" id="UP000006258"/>
    </source>
</evidence>
<dbReference type="EMBL" id="ACHA02000011">
    <property type="protein sequence ID" value="EFK57322.1"/>
    <property type="molecule type" value="Genomic_DNA"/>
</dbReference>
<dbReference type="OrthoDB" id="1082219at2"/>
<dbReference type="AlphaFoldDB" id="D7VN25"/>
<dbReference type="RefSeq" id="WP_002992925.1">
    <property type="nucleotide sequence ID" value="NZ_GL379770.1"/>
</dbReference>
<protein>
    <submittedName>
        <fullName evidence="1">Uncharacterized protein</fullName>
    </submittedName>
</protein>
<organism evidence="1 2">
    <name type="scientific">Sphingobacterium spiritivorum ATCC 33861</name>
    <dbReference type="NCBI Taxonomy" id="525373"/>
    <lineage>
        <taxon>Bacteria</taxon>
        <taxon>Pseudomonadati</taxon>
        <taxon>Bacteroidota</taxon>
        <taxon>Sphingobacteriia</taxon>
        <taxon>Sphingobacteriales</taxon>
        <taxon>Sphingobacteriaceae</taxon>
        <taxon>Sphingobacterium</taxon>
    </lineage>
</organism>
<accession>D7VN25</accession>
<name>D7VN25_SPHSI</name>
<evidence type="ECO:0000313" key="1">
    <source>
        <dbReference type="EMBL" id="EFK57322.1"/>
    </source>
</evidence>
<keyword evidence="2" id="KW-1185">Reference proteome</keyword>